<protein>
    <submittedName>
        <fullName evidence="2">Uncharacterized protein</fullName>
    </submittedName>
</protein>
<evidence type="ECO:0000256" key="1">
    <source>
        <dbReference type="SAM" id="Phobius"/>
    </source>
</evidence>
<keyword evidence="1" id="KW-0472">Membrane</keyword>
<dbReference type="AlphaFoldDB" id="A0A494Z3G1"/>
<dbReference type="Proteomes" id="UP000281813">
    <property type="component" value="Unassembled WGS sequence"/>
</dbReference>
<proteinExistence type="predicted"/>
<feature type="transmembrane region" description="Helical" evidence="1">
    <location>
        <begin position="34"/>
        <end position="55"/>
    </location>
</feature>
<evidence type="ECO:0000313" key="3">
    <source>
        <dbReference type="Proteomes" id="UP000281813"/>
    </source>
</evidence>
<dbReference type="OrthoDB" id="2706433at2"/>
<organism evidence="2 3">
    <name type="scientific">Oceanobacillus bengalensis</name>
    <dbReference type="NCBI Taxonomy" id="1435466"/>
    <lineage>
        <taxon>Bacteria</taxon>
        <taxon>Bacillati</taxon>
        <taxon>Bacillota</taxon>
        <taxon>Bacilli</taxon>
        <taxon>Bacillales</taxon>
        <taxon>Bacillaceae</taxon>
        <taxon>Oceanobacillus</taxon>
    </lineage>
</organism>
<accession>A0A494Z3G1</accession>
<dbReference type="EMBL" id="RBZO01000008">
    <property type="protein sequence ID" value="RKQ16549.1"/>
    <property type="molecule type" value="Genomic_DNA"/>
</dbReference>
<evidence type="ECO:0000313" key="2">
    <source>
        <dbReference type="EMBL" id="RKQ16549.1"/>
    </source>
</evidence>
<feature type="transmembrane region" description="Helical" evidence="1">
    <location>
        <begin position="6"/>
        <end position="27"/>
    </location>
</feature>
<keyword evidence="1" id="KW-1133">Transmembrane helix</keyword>
<name>A0A494Z3G1_9BACI</name>
<comment type="caution">
    <text evidence="2">The sequence shown here is derived from an EMBL/GenBank/DDBJ whole genome shotgun (WGS) entry which is preliminary data.</text>
</comment>
<feature type="transmembrane region" description="Helical" evidence="1">
    <location>
        <begin position="67"/>
        <end position="85"/>
    </location>
</feature>
<sequence length="96" mass="10288">MFESVITIGAILSFIVFILGLVSVKALTEQNSVVYYPSFFLAVTGLTFLAAASMLNVEFLGAPLGGWGIACLFSSAIGFIFTSLFDSYKNTKTIVD</sequence>
<dbReference type="RefSeq" id="WP_121129905.1">
    <property type="nucleotide sequence ID" value="NZ_JBHUFK010000003.1"/>
</dbReference>
<keyword evidence="3" id="KW-1185">Reference proteome</keyword>
<reference evidence="2 3" key="1">
    <citation type="journal article" date="2015" name="Antonie Van Leeuwenhoek">
        <title>Oceanobacillus bengalensis sp. nov., a bacterium isolated from seawater of the Bay of Bengal.</title>
        <authorList>
            <person name="Yongchang O."/>
            <person name="Xiang W."/>
            <person name="Wang G."/>
        </authorList>
    </citation>
    <scope>NUCLEOTIDE SEQUENCE [LARGE SCALE GENOMIC DNA]</scope>
    <source>
        <strain evidence="2 3">MCCC 1K00260</strain>
    </source>
</reference>
<keyword evidence="1" id="KW-0812">Transmembrane</keyword>
<gene>
    <name evidence="2" type="ORF">D8M05_06635</name>
</gene>